<evidence type="ECO:0000259" key="3">
    <source>
        <dbReference type="Pfam" id="PF05569"/>
    </source>
</evidence>
<feature type="transmembrane region" description="Helical" evidence="2">
    <location>
        <begin position="310"/>
        <end position="332"/>
    </location>
</feature>
<dbReference type="EMBL" id="JAEANY010000002">
    <property type="protein sequence ID" value="MBH5322411.1"/>
    <property type="molecule type" value="Genomic_DNA"/>
</dbReference>
<dbReference type="RefSeq" id="WP_197921108.1">
    <property type="nucleotide sequence ID" value="NZ_CAWPTA010000007.1"/>
</dbReference>
<feature type="coiled-coil region" evidence="1">
    <location>
        <begin position="411"/>
        <end position="445"/>
    </location>
</feature>
<name>A0ABS0N364_9SPHN</name>
<feature type="transmembrane region" description="Helical" evidence="2">
    <location>
        <begin position="120"/>
        <end position="137"/>
    </location>
</feature>
<dbReference type="CDD" id="cd07341">
    <property type="entry name" value="M56_BlaR1_MecR1_like"/>
    <property type="match status" value="1"/>
</dbReference>
<dbReference type="Proteomes" id="UP000602442">
    <property type="component" value="Unassembled WGS sequence"/>
</dbReference>
<keyword evidence="2" id="KW-1133">Transmembrane helix</keyword>
<reference evidence="4 5" key="1">
    <citation type="submission" date="2020-11" db="EMBL/GenBank/DDBJ databases">
        <title>Erythrobacter sediminis sp. nov., a marine bacterium from a tidal flat of Garorim Bay.</title>
        <authorList>
            <person name="Kim D."/>
            <person name="Yoo Y."/>
            <person name="Kim J.-J."/>
        </authorList>
    </citation>
    <scope>NUCLEOTIDE SEQUENCE [LARGE SCALE GENOMIC DNA]</scope>
    <source>
        <strain evidence="4 5">JGD-13</strain>
    </source>
</reference>
<feature type="domain" description="Peptidase M56" evidence="3">
    <location>
        <begin position="15"/>
        <end position="296"/>
    </location>
</feature>
<evidence type="ECO:0000313" key="4">
    <source>
        <dbReference type="EMBL" id="MBH5322411.1"/>
    </source>
</evidence>
<feature type="transmembrane region" description="Helical" evidence="2">
    <location>
        <begin position="42"/>
        <end position="61"/>
    </location>
</feature>
<dbReference type="PANTHER" id="PTHR34978">
    <property type="entry name" value="POSSIBLE SENSOR-TRANSDUCER PROTEIN BLAR"/>
    <property type="match status" value="1"/>
</dbReference>
<proteinExistence type="predicted"/>
<keyword evidence="5" id="KW-1185">Reference proteome</keyword>
<comment type="caution">
    <text evidence="4">The sequence shown here is derived from an EMBL/GenBank/DDBJ whole genome shotgun (WGS) entry which is preliminary data.</text>
</comment>
<dbReference type="InterPro" id="IPR052173">
    <property type="entry name" value="Beta-lactam_resp_regulator"/>
</dbReference>
<gene>
    <name evidence="4" type="ORF">I5L03_07410</name>
</gene>
<sequence length="607" mass="66234">MSLLGGAAMSDWMVDTFIYTALLIGFVLLIRRPVMRQFGPQVAYALWALPLLRFLMPPIVLPAWMAPAPEPVAAAEPAATGSGNIMFILPEGATDHAVETLSADASVAPIETSGFAGTDLLLPIWIIGAVIFLGWRIREYRRMRRDLLADARPMGESGDIRLVETPAVSAPVAFGVRDKVVALPVDFMTLLDVNARDMAIAHELEHHRGHDLLANIAAQPLLALHWFNPLAWWGWRAMRRDQEVACDARVVAGRAQSERAAYAEVIAGFAAGEHLALAAPMACPVLGEKSIVHRLRSLTMSDISSSRRKIGIAAITTTALALPLTASISYAAPDENPQDRETIETIDPDIDQQTYSEEDTVVWVDEDQDLEVEVDEDGQRHVIVRRITEPDGEERIVRRVIRVGEGQEWDEEELAEVMAEVEAEMAELDVELAELDVEIAEHVEMAMAYAAEAREMAGGVVIVREGNGRSFNLSCDGSEPVVERELGDGRTAIMICRSQVRAIAFEGLEEAIDEIANNPDIPAEMRTRIMRQLESAIARMREQQASLAPSARPIAKPMRAVAYPAPRASNGVSAAAATVRPISMVSPITGEALIAPHDEDCEHPATA</sequence>
<evidence type="ECO:0000313" key="5">
    <source>
        <dbReference type="Proteomes" id="UP000602442"/>
    </source>
</evidence>
<organism evidence="4 5">
    <name type="scientific">Aurantiacibacter sediminis</name>
    <dbReference type="NCBI Taxonomy" id="2793064"/>
    <lineage>
        <taxon>Bacteria</taxon>
        <taxon>Pseudomonadati</taxon>
        <taxon>Pseudomonadota</taxon>
        <taxon>Alphaproteobacteria</taxon>
        <taxon>Sphingomonadales</taxon>
        <taxon>Erythrobacteraceae</taxon>
        <taxon>Aurantiacibacter</taxon>
    </lineage>
</organism>
<accession>A0ABS0N364</accession>
<dbReference type="InterPro" id="IPR008756">
    <property type="entry name" value="Peptidase_M56"/>
</dbReference>
<keyword evidence="2" id="KW-0812">Transmembrane</keyword>
<dbReference type="Pfam" id="PF05569">
    <property type="entry name" value="Peptidase_M56"/>
    <property type="match status" value="1"/>
</dbReference>
<protein>
    <recommendedName>
        <fullName evidence="3">Peptidase M56 domain-containing protein</fullName>
    </recommendedName>
</protein>
<keyword evidence="1" id="KW-0175">Coiled coil</keyword>
<dbReference type="PANTHER" id="PTHR34978:SF3">
    <property type="entry name" value="SLR0241 PROTEIN"/>
    <property type="match status" value="1"/>
</dbReference>
<feature type="transmembrane region" description="Helical" evidence="2">
    <location>
        <begin position="12"/>
        <end position="30"/>
    </location>
</feature>
<keyword evidence="2" id="KW-0472">Membrane</keyword>
<evidence type="ECO:0000256" key="2">
    <source>
        <dbReference type="SAM" id="Phobius"/>
    </source>
</evidence>
<evidence type="ECO:0000256" key="1">
    <source>
        <dbReference type="SAM" id="Coils"/>
    </source>
</evidence>